<evidence type="ECO:0000313" key="1">
    <source>
        <dbReference type="EMBL" id="KAI5662662.1"/>
    </source>
</evidence>
<keyword evidence="2" id="KW-1185">Reference proteome</keyword>
<gene>
    <name evidence="1" type="ORF">M9H77_21985</name>
</gene>
<dbReference type="Proteomes" id="UP001060085">
    <property type="component" value="Linkage Group LG05"/>
</dbReference>
<reference evidence="2" key="1">
    <citation type="journal article" date="2023" name="Nat. Plants">
        <title>Single-cell RNA sequencing provides a high-resolution roadmap for understanding the multicellular compartmentation of specialized metabolism.</title>
        <authorList>
            <person name="Sun S."/>
            <person name="Shen X."/>
            <person name="Li Y."/>
            <person name="Li Y."/>
            <person name="Wang S."/>
            <person name="Li R."/>
            <person name="Zhang H."/>
            <person name="Shen G."/>
            <person name="Guo B."/>
            <person name="Wei J."/>
            <person name="Xu J."/>
            <person name="St-Pierre B."/>
            <person name="Chen S."/>
            <person name="Sun C."/>
        </authorList>
    </citation>
    <scope>NUCLEOTIDE SEQUENCE [LARGE SCALE GENOMIC DNA]</scope>
</reference>
<sequence length="102" mass="11435">MYTKHQGWRISNKDPSTKSAFRASSDDVDGFLTLRVDPLEERRSTWRMWHNRLTQDGQRYNKPLNLVLRGTPISYSAAIDLVAELGVSQVDASGKDGGIARG</sequence>
<organism evidence="1 2">
    <name type="scientific">Catharanthus roseus</name>
    <name type="common">Madagascar periwinkle</name>
    <name type="synonym">Vinca rosea</name>
    <dbReference type="NCBI Taxonomy" id="4058"/>
    <lineage>
        <taxon>Eukaryota</taxon>
        <taxon>Viridiplantae</taxon>
        <taxon>Streptophyta</taxon>
        <taxon>Embryophyta</taxon>
        <taxon>Tracheophyta</taxon>
        <taxon>Spermatophyta</taxon>
        <taxon>Magnoliopsida</taxon>
        <taxon>eudicotyledons</taxon>
        <taxon>Gunneridae</taxon>
        <taxon>Pentapetalae</taxon>
        <taxon>asterids</taxon>
        <taxon>lamiids</taxon>
        <taxon>Gentianales</taxon>
        <taxon>Apocynaceae</taxon>
        <taxon>Rauvolfioideae</taxon>
        <taxon>Vinceae</taxon>
        <taxon>Catharanthinae</taxon>
        <taxon>Catharanthus</taxon>
    </lineage>
</organism>
<dbReference type="EMBL" id="CM044705">
    <property type="protein sequence ID" value="KAI5662662.1"/>
    <property type="molecule type" value="Genomic_DNA"/>
</dbReference>
<protein>
    <submittedName>
        <fullName evidence="1">Uncharacterized protein</fullName>
    </submittedName>
</protein>
<evidence type="ECO:0000313" key="2">
    <source>
        <dbReference type="Proteomes" id="UP001060085"/>
    </source>
</evidence>
<comment type="caution">
    <text evidence="1">The sequence shown here is derived from an EMBL/GenBank/DDBJ whole genome shotgun (WGS) entry which is preliminary data.</text>
</comment>
<name>A0ACC0AQD9_CATRO</name>
<accession>A0ACC0AQD9</accession>
<proteinExistence type="predicted"/>